<dbReference type="NCBIfam" id="NF001454">
    <property type="entry name" value="PRK00315.1"/>
    <property type="match status" value="1"/>
</dbReference>
<comment type="subcellular location">
    <subcellularLocation>
        <location evidence="11">Cell membrane</location>
        <topology evidence="11">Single-pass membrane protein</topology>
    </subcellularLocation>
</comment>
<evidence type="ECO:0000313" key="13">
    <source>
        <dbReference type="Proteomes" id="UP000256869"/>
    </source>
</evidence>
<evidence type="ECO:0000256" key="11">
    <source>
        <dbReference type="HAMAP-Rule" id="MF_00276"/>
    </source>
</evidence>
<evidence type="ECO:0000313" key="12">
    <source>
        <dbReference type="EMBL" id="RED52960.1"/>
    </source>
</evidence>
<protein>
    <recommendedName>
        <fullName evidence="11">Potassium-transporting ATPase KdpC subunit</fullName>
    </recommendedName>
    <alternativeName>
        <fullName evidence="11">ATP phosphohydrolase [potassium-transporting] C chain</fullName>
    </alternativeName>
    <alternativeName>
        <fullName evidence="11">Potassium-binding and translocating subunit C</fullName>
    </alternativeName>
    <alternativeName>
        <fullName evidence="11">Potassium-translocating ATPase C chain</fullName>
    </alternativeName>
</protein>
<reference evidence="12 13" key="1">
    <citation type="submission" date="2018-07" db="EMBL/GenBank/DDBJ databases">
        <title>Genomic Encyclopedia of Type Strains, Phase III (KMG-III): the genomes of soil and plant-associated and newly described type strains.</title>
        <authorList>
            <person name="Whitman W."/>
        </authorList>
    </citation>
    <scope>NUCLEOTIDE SEQUENCE [LARGE SCALE GENOMIC DNA]</scope>
    <source>
        <strain evidence="12 13">CECT 8236</strain>
    </source>
</reference>
<dbReference type="GO" id="GO:0005886">
    <property type="term" value="C:plasma membrane"/>
    <property type="evidence" value="ECO:0007669"/>
    <property type="project" value="UniProtKB-SubCell"/>
</dbReference>
<comment type="caution">
    <text evidence="12">The sequence shown here is derived from an EMBL/GenBank/DDBJ whole genome shotgun (WGS) entry which is preliminary data.</text>
</comment>
<keyword evidence="6 11" id="KW-0067">ATP-binding</keyword>
<dbReference type="InterPro" id="IPR003820">
    <property type="entry name" value="KdpC"/>
</dbReference>
<keyword evidence="1 11" id="KW-0813">Transport</keyword>
<dbReference type="RefSeq" id="WP_115995545.1">
    <property type="nucleotide sequence ID" value="NZ_QRDY01000028.1"/>
</dbReference>
<accession>A0A3D9HU56</accession>
<dbReference type="PANTHER" id="PTHR30042">
    <property type="entry name" value="POTASSIUM-TRANSPORTING ATPASE C CHAIN"/>
    <property type="match status" value="1"/>
</dbReference>
<evidence type="ECO:0000256" key="2">
    <source>
        <dbReference type="ARBA" id="ARBA00022475"/>
    </source>
</evidence>
<dbReference type="GO" id="GO:0005524">
    <property type="term" value="F:ATP binding"/>
    <property type="evidence" value="ECO:0007669"/>
    <property type="project" value="UniProtKB-UniRule"/>
</dbReference>
<keyword evidence="10 11" id="KW-0472">Membrane</keyword>
<sequence length="190" mass="20230">MGVLATSLRTSLLIMLVCGLLYSLTMTGIAQLIFPKQANGSLIHNADGVVIGSELIGQSFVDPAFFQGRVSSIEYKAEGSGTPNYAPSNSDMLDRVKQSIADWSANNPDVPVSELPIDLISNSGSGLDPDISPEAALAQVPRISQLTGIDQQQITALVDEHTKPRELGFLGEPTVNVLMLNIALQQLQAK</sequence>
<keyword evidence="5 11" id="KW-0547">Nucleotide-binding</keyword>
<evidence type="ECO:0000256" key="7">
    <source>
        <dbReference type="ARBA" id="ARBA00022958"/>
    </source>
</evidence>
<comment type="function">
    <text evidence="11">Part of the high-affinity ATP-driven potassium transport (or Kdp) system, which catalyzes the hydrolysis of ATP coupled with the electrogenic transport of potassium into the cytoplasm. This subunit acts as a catalytic chaperone that increases the ATP-binding affinity of the ATP-hydrolyzing subunit KdpB by the formation of a transient KdpB/KdpC/ATP ternary complex.</text>
</comment>
<dbReference type="Proteomes" id="UP000256869">
    <property type="component" value="Unassembled WGS sequence"/>
</dbReference>
<dbReference type="AlphaFoldDB" id="A0A3D9HU56"/>
<keyword evidence="2 11" id="KW-1003">Cell membrane</keyword>
<proteinExistence type="inferred from homology"/>
<keyword evidence="9 11" id="KW-0406">Ion transport</keyword>
<keyword evidence="3 11" id="KW-0633">Potassium transport</keyword>
<comment type="subunit">
    <text evidence="11">The system is composed of three essential subunits: KdpA, KdpB and KdpC.</text>
</comment>
<dbReference type="PIRSF" id="PIRSF001296">
    <property type="entry name" value="K_ATPase_KdpC"/>
    <property type="match status" value="1"/>
</dbReference>
<dbReference type="Pfam" id="PF02669">
    <property type="entry name" value="KdpC"/>
    <property type="match status" value="1"/>
</dbReference>
<evidence type="ECO:0000256" key="3">
    <source>
        <dbReference type="ARBA" id="ARBA00022538"/>
    </source>
</evidence>
<dbReference type="PANTHER" id="PTHR30042:SF2">
    <property type="entry name" value="POTASSIUM-TRANSPORTING ATPASE KDPC SUBUNIT"/>
    <property type="match status" value="1"/>
</dbReference>
<evidence type="ECO:0000256" key="10">
    <source>
        <dbReference type="ARBA" id="ARBA00023136"/>
    </source>
</evidence>
<dbReference type="EMBL" id="QRDY01000028">
    <property type="protein sequence ID" value="RED52960.1"/>
    <property type="molecule type" value="Genomic_DNA"/>
</dbReference>
<evidence type="ECO:0000256" key="6">
    <source>
        <dbReference type="ARBA" id="ARBA00022840"/>
    </source>
</evidence>
<dbReference type="HAMAP" id="MF_00276">
    <property type="entry name" value="KdpC"/>
    <property type="match status" value="1"/>
</dbReference>
<evidence type="ECO:0000256" key="9">
    <source>
        <dbReference type="ARBA" id="ARBA00023065"/>
    </source>
</evidence>
<name>A0A3D9HU56_9BACL</name>
<gene>
    <name evidence="11" type="primary">kdpC</name>
    <name evidence="12" type="ORF">DFP95_12816</name>
</gene>
<comment type="similarity">
    <text evidence="11">Belongs to the KdpC family.</text>
</comment>
<dbReference type="NCBIfam" id="TIGR00681">
    <property type="entry name" value="kdpC"/>
    <property type="match status" value="1"/>
</dbReference>
<evidence type="ECO:0000256" key="8">
    <source>
        <dbReference type="ARBA" id="ARBA00022989"/>
    </source>
</evidence>
<dbReference type="OrthoDB" id="9809491at2"/>
<feature type="transmembrane region" description="Helical" evidence="11">
    <location>
        <begin position="12"/>
        <end position="34"/>
    </location>
</feature>
<evidence type="ECO:0000256" key="5">
    <source>
        <dbReference type="ARBA" id="ARBA00022741"/>
    </source>
</evidence>
<dbReference type="GO" id="GO:0008556">
    <property type="term" value="F:P-type potassium transmembrane transporter activity"/>
    <property type="evidence" value="ECO:0007669"/>
    <property type="project" value="InterPro"/>
</dbReference>
<keyword evidence="4 11" id="KW-0812">Transmembrane</keyword>
<organism evidence="12 13">
    <name type="scientific">Cohnella lupini</name>
    <dbReference type="NCBI Taxonomy" id="1294267"/>
    <lineage>
        <taxon>Bacteria</taxon>
        <taxon>Bacillati</taxon>
        <taxon>Bacillota</taxon>
        <taxon>Bacilli</taxon>
        <taxon>Bacillales</taxon>
        <taxon>Paenibacillaceae</taxon>
        <taxon>Cohnella</taxon>
    </lineage>
</organism>
<evidence type="ECO:0000256" key="1">
    <source>
        <dbReference type="ARBA" id="ARBA00022448"/>
    </source>
</evidence>
<keyword evidence="13" id="KW-1185">Reference proteome</keyword>
<keyword evidence="8 11" id="KW-1133">Transmembrane helix</keyword>
<keyword evidence="7 11" id="KW-0630">Potassium</keyword>
<evidence type="ECO:0000256" key="4">
    <source>
        <dbReference type="ARBA" id="ARBA00022692"/>
    </source>
</evidence>